<dbReference type="AlphaFoldDB" id="A0A660E836"/>
<dbReference type="InterPro" id="IPR006015">
    <property type="entry name" value="Universal_stress_UspA"/>
</dbReference>
<dbReference type="Proteomes" id="UP000289996">
    <property type="component" value="Unassembled WGS sequence"/>
</dbReference>
<dbReference type="RefSeq" id="WP_130843667.1">
    <property type="nucleotide sequence ID" value="NZ_BJDY01000002.1"/>
</dbReference>
<dbReference type="CDD" id="cd00293">
    <property type="entry name" value="USP-like"/>
    <property type="match status" value="1"/>
</dbReference>
<organism evidence="3 4">
    <name type="scientific">Lactiplantibacillus mudanjiangensis</name>
    <dbReference type="NCBI Taxonomy" id="1296538"/>
    <lineage>
        <taxon>Bacteria</taxon>
        <taxon>Bacillati</taxon>
        <taxon>Bacillota</taxon>
        <taxon>Bacilli</taxon>
        <taxon>Lactobacillales</taxon>
        <taxon>Lactobacillaceae</taxon>
        <taxon>Lactiplantibacillus</taxon>
    </lineage>
</organism>
<evidence type="ECO:0000313" key="4">
    <source>
        <dbReference type="Proteomes" id="UP000289996"/>
    </source>
</evidence>
<dbReference type="InterPro" id="IPR014729">
    <property type="entry name" value="Rossmann-like_a/b/a_fold"/>
</dbReference>
<dbReference type="Pfam" id="PF00582">
    <property type="entry name" value="Usp"/>
    <property type="match status" value="1"/>
</dbReference>
<dbReference type="PRINTS" id="PR01438">
    <property type="entry name" value="UNVRSLSTRESS"/>
</dbReference>
<comment type="similarity">
    <text evidence="1">Belongs to the universal stress protein A family.</text>
</comment>
<evidence type="ECO:0000259" key="2">
    <source>
        <dbReference type="Pfam" id="PF00582"/>
    </source>
</evidence>
<name>A0A660E836_9LACO</name>
<feature type="domain" description="UspA" evidence="2">
    <location>
        <begin position="1"/>
        <end position="145"/>
    </location>
</feature>
<reference evidence="3 4" key="1">
    <citation type="submission" date="2018-11" db="EMBL/GenBank/DDBJ databases">
        <authorList>
            <person name="Wuyts S."/>
        </authorList>
    </citation>
    <scope>NUCLEOTIDE SEQUENCE [LARGE SCALE GENOMIC DNA]</scope>
    <source>
        <strain evidence="3">Lactobacillus mudanjiangensis AMBF249</strain>
    </source>
</reference>
<gene>
    <name evidence="3" type="ORF">MUDAN_MDHGFNIF_02960</name>
</gene>
<proteinExistence type="inferred from homology"/>
<dbReference type="OrthoDB" id="9777884at2"/>
<evidence type="ECO:0000256" key="1">
    <source>
        <dbReference type="ARBA" id="ARBA00008791"/>
    </source>
</evidence>
<keyword evidence="4" id="KW-1185">Reference proteome</keyword>
<dbReference type="EMBL" id="UYIG01000113">
    <property type="protein sequence ID" value="VDG28529.1"/>
    <property type="molecule type" value="Genomic_DNA"/>
</dbReference>
<evidence type="ECO:0000313" key="3">
    <source>
        <dbReference type="EMBL" id="VDG28529.1"/>
    </source>
</evidence>
<protein>
    <submittedName>
        <fullName evidence="3">Universal stress protein [Lactobacillus pentosus]</fullName>
    </submittedName>
</protein>
<dbReference type="PANTHER" id="PTHR46268:SF6">
    <property type="entry name" value="UNIVERSAL STRESS PROTEIN UP12"/>
    <property type="match status" value="1"/>
</dbReference>
<dbReference type="PANTHER" id="PTHR46268">
    <property type="entry name" value="STRESS RESPONSE PROTEIN NHAX"/>
    <property type="match status" value="1"/>
</dbReference>
<dbReference type="SUPFAM" id="SSF52402">
    <property type="entry name" value="Adenine nucleotide alpha hydrolases-like"/>
    <property type="match status" value="1"/>
</dbReference>
<dbReference type="InterPro" id="IPR006016">
    <property type="entry name" value="UspA"/>
</dbReference>
<dbReference type="Gene3D" id="3.40.50.620">
    <property type="entry name" value="HUPs"/>
    <property type="match status" value="1"/>
</dbReference>
<accession>A0A660E836</accession>
<sequence length="151" mass="16595">MYKRILVPLDGSDNAYLALDHAIKLARTFDAKLFLLSVIDITRLNVYSPSAYGGALYTDLLTITKENRTKILDRAKFKAESANVETLPIQINSIPKTSIATEIPDKYDIDLIVIGKSGTNAISRLFLGSTTAYVVRKATANVMVINMPVDS</sequence>